<name>A0ABT1HH54_9NOCA</name>
<dbReference type="InterPro" id="IPR020904">
    <property type="entry name" value="Sc_DH/Rdtase_CS"/>
</dbReference>
<comment type="similarity">
    <text evidence="1">Belongs to the short-chain dehydrogenases/reductases (SDR) family.</text>
</comment>
<dbReference type="RefSeq" id="WP_253662170.1">
    <property type="nucleotide sequence ID" value="NZ_BAAAJQ010000001.1"/>
</dbReference>
<protein>
    <submittedName>
        <fullName evidence="3">3alpha(Or 20beta)-hydroxysteroid dehydrogenase</fullName>
    </submittedName>
</protein>
<dbReference type="PRINTS" id="PR00081">
    <property type="entry name" value="GDHRDH"/>
</dbReference>
<evidence type="ECO:0000256" key="2">
    <source>
        <dbReference type="ARBA" id="ARBA00023002"/>
    </source>
</evidence>
<proteinExistence type="inferred from homology"/>
<keyword evidence="4" id="KW-1185">Reference proteome</keyword>
<dbReference type="PANTHER" id="PTHR42760">
    <property type="entry name" value="SHORT-CHAIN DEHYDROGENASES/REDUCTASES FAMILY MEMBER"/>
    <property type="match status" value="1"/>
</dbReference>
<organism evidence="3 4">
    <name type="scientific">Williamsia maris</name>
    <dbReference type="NCBI Taxonomy" id="72806"/>
    <lineage>
        <taxon>Bacteria</taxon>
        <taxon>Bacillati</taxon>
        <taxon>Actinomycetota</taxon>
        <taxon>Actinomycetes</taxon>
        <taxon>Mycobacteriales</taxon>
        <taxon>Nocardiaceae</taxon>
        <taxon>Williamsia</taxon>
    </lineage>
</organism>
<dbReference type="Pfam" id="PF13561">
    <property type="entry name" value="adh_short_C2"/>
    <property type="match status" value="1"/>
</dbReference>
<evidence type="ECO:0000256" key="1">
    <source>
        <dbReference type="ARBA" id="ARBA00006484"/>
    </source>
</evidence>
<sequence>MGRVDGKVVLISGGARGMGAAHARALAAEGASVVLGDILDDEGTALASEIGDAARYVHLDVTQPEQWSAAVSAAAETFGSLTGLINNAGIVNGSTLQKFRLDKWQQILDVNLTGTFLGMQAAADPIIAAGGGSIINVSSVEGLQGSPWAHGYVASKWAVRGITKSAALELAPHKVRVNSVHPGLIRTPMTETIPDGMVKIPLRRSAEAEEVSAMIVFLISDESSYSTGSEFIVDGGLTAGVDPTI</sequence>
<accession>A0ABT1HH54</accession>
<dbReference type="SUPFAM" id="SSF51735">
    <property type="entry name" value="NAD(P)-binding Rossmann-fold domains"/>
    <property type="match status" value="1"/>
</dbReference>
<dbReference type="PROSITE" id="PS00061">
    <property type="entry name" value="ADH_SHORT"/>
    <property type="match status" value="1"/>
</dbReference>
<keyword evidence="2" id="KW-0560">Oxidoreductase</keyword>
<dbReference type="Proteomes" id="UP001206895">
    <property type="component" value="Unassembled WGS sequence"/>
</dbReference>
<gene>
    <name evidence="3" type="ORF">LX13_003040</name>
</gene>
<dbReference type="PANTHER" id="PTHR42760:SF133">
    <property type="entry name" value="3-OXOACYL-[ACYL-CARRIER-PROTEIN] REDUCTASE"/>
    <property type="match status" value="1"/>
</dbReference>
<dbReference type="InterPro" id="IPR002347">
    <property type="entry name" value="SDR_fam"/>
</dbReference>
<dbReference type="InterPro" id="IPR036291">
    <property type="entry name" value="NAD(P)-bd_dom_sf"/>
</dbReference>
<dbReference type="Gene3D" id="3.40.50.720">
    <property type="entry name" value="NAD(P)-binding Rossmann-like Domain"/>
    <property type="match status" value="1"/>
</dbReference>
<reference evidence="3 4" key="1">
    <citation type="submission" date="2022-06" db="EMBL/GenBank/DDBJ databases">
        <title>Genomic Encyclopedia of Archaeal and Bacterial Type Strains, Phase II (KMG-II): from individual species to whole genera.</title>
        <authorList>
            <person name="Goeker M."/>
        </authorList>
    </citation>
    <scope>NUCLEOTIDE SEQUENCE [LARGE SCALE GENOMIC DNA]</scope>
    <source>
        <strain evidence="3 4">DSM 44693</strain>
    </source>
</reference>
<evidence type="ECO:0000313" key="4">
    <source>
        <dbReference type="Proteomes" id="UP001206895"/>
    </source>
</evidence>
<evidence type="ECO:0000313" key="3">
    <source>
        <dbReference type="EMBL" id="MCP2177212.1"/>
    </source>
</evidence>
<dbReference type="EMBL" id="JAMTCJ010000003">
    <property type="protein sequence ID" value="MCP2177212.1"/>
    <property type="molecule type" value="Genomic_DNA"/>
</dbReference>
<dbReference type="PRINTS" id="PR00080">
    <property type="entry name" value="SDRFAMILY"/>
</dbReference>
<comment type="caution">
    <text evidence="3">The sequence shown here is derived from an EMBL/GenBank/DDBJ whole genome shotgun (WGS) entry which is preliminary data.</text>
</comment>